<keyword evidence="7" id="KW-0812">Transmembrane</keyword>
<dbReference type="Gene3D" id="1.10.287.950">
    <property type="entry name" value="Methyl-accepting chemotaxis protein"/>
    <property type="match status" value="1"/>
</dbReference>
<evidence type="ECO:0000256" key="5">
    <source>
        <dbReference type="PROSITE-ProRule" id="PRU00284"/>
    </source>
</evidence>
<evidence type="ECO:0000313" key="11">
    <source>
        <dbReference type="EMBL" id="RCK39831.1"/>
    </source>
</evidence>
<dbReference type="PRINTS" id="PR00260">
    <property type="entry name" value="CHEMTRNSDUCR"/>
</dbReference>
<feature type="domain" description="T-SNARE coiled-coil homology" evidence="9">
    <location>
        <begin position="471"/>
        <end position="525"/>
    </location>
</feature>
<dbReference type="EMBL" id="JPWF01000001">
    <property type="protein sequence ID" value="RCK39831.1"/>
    <property type="molecule type" value="Genomic_DNA"/>
</dbReference>
<evidence type="ECO:0000256" key="2">
    <source>
        <dbReference type="ARBA" id="ARBA00022519"/>
    </source>
</evidence>
<keyword evidence="2" id="KW-1003">Cell membrane</keyword>
<dbReference type="PROSITE" id="PS50192">
    <property type="entry name" value="T_SNARE"/>
    <property type="match status" value="1"/>
</dbReference>
<proteinExistence type="inferred from homology"/>
<accession>A0A367WGY7</accession>
<dbReference type="OrthoDB" id="8320983at2"/>
<keyword evidence="7" id="KW-1133">Transmembrane helix</keyword>
<dbReference type="PANTHER" id="PTHR32089">
    <property type="entry name" value="METHYL-ACCEPTING CHEMOTAXIS PROTEIN MCPB"/>
    <property type="match status" value="1"/>
</dbReference>
<dbReference type="Pfam" id="PF00015">
    <property type="entry name" value="MCPsignal"/>
    <property type="match status" value="1"/>
</dbReference>
<dbReference type="GO" id="GO:0006935">
    <property type="term" value="P:chemotaxis"/>
    <property type="evidence" value="ECO:0007669"/>
    <property type="project" value="InterPro"/>
</dbReference>
<dbReference type="InterPro" id="IPR004089">
    <property type="entry name" value="MCPsignal_dom"/>
</dbReference>
<feature type="transmembrane region" description="Helical" evidence="7">
    <location>
        <begin position="193"/>
        <end position="218"/>
    </location>
</feature>
<comment type="caution">
    <text evidence="11">The sequence shown here is derived from an EMBL/GenBank/DDBJ whole genome shotgun (WGS) entry which is preliminary data.</text>
</comment>
<evidence type="ECO:0000259" key="8">
    <source>
        <dbReference type="PROSITE" id="PS50111"/>
    </source>
</evidence>
<dbReference type="Gene3D" id="6.10.340.10">
    <property type="match status" value="1"/>
</dbReference>
<feature type="transmembrane region" description="Helical" evidence="7">
    <location>
        <begin position="6"/>
        <end position="28"/>
    </location>
</feature>
<evidence type="ECO:0000256" key="3">
    <source>
        <dbReference type="ARBA" id="ARBA00023224"/>
    </source>
</evidence>
<evidence type="ECO:0000256" key="6">
    <source>
        <dbReference type="SAM" id="MobiDB-lite"/>
    </source>
</evidence>
<dbReference type="InterPro" id="IPR029151">
    <property type="entry name" value="Sensor-like_sf"/>
</dbReference>
<dbReference type="PROSITE" id="PS50885">
    <property type="entry name" value="HAMP"/>
    <property type="match status" value="1"/>
</dbReference>
<dbReference type="SUPFAM" id="SSF58104">
    <property type="entry name" value="Methyl-accepting chemotaxis protein (MCP) signaling domain"/>
    <property type="match status" value="1"/>
</dbReference>
<dbReference type="Proteomes" id="UP000253226">
    <property type="component" value="Unassembled WGS sequence"/>
</dbReference>
<dbReference type="InterPro" id="IPR004090">
    <property type="entry name" value="Chemotax_Me-accpt_rcpt"/>
</dbReference>
<dbReference type="InterPro" id="IPR000727">
    <property type="entry name" value="T_SNARE_dom"/>
</dbReference>
<dbReference type="Pfam" id="PF17201">
    <property type="entry name" value="Cache_3-Cache_2"/>
    <property type="match status" value="1"/>
</dbReference>
<dbReference type="PANTHER" id="PTHR32089:SF112">
    <property type="entry name" value="LYSOZYME-LIKE PROTEIN-RELATED"/>
    <property type="match status" value="1"/>
</dbReference>
<comment type="similarity">
    <text evidence="4">Belongs to the methyl-accepting chemotaxis (MCP) protein family.</text>
</comment>
<reference evidence="11 12" key="1">
    <citation type="submission" date="2014-07" db="EMBL/GenBank/DDBJ databases">
        <title>Draft genome sequence of Thalassospira profundimaris 35.</title>
        <authorList>
            <person name="Lai Q."/>
            <person name="Shao Z."/>
        </authorList>
    </citation>
    <scope>NUCLEOTIDE SEQUENCE [LARGE SCALE GENOMIC DNA]</scope>
    <source>
        <strain evidence="11 12">35</strain>
    </source>
</reference>
<feature type="compositionally biased region" description="Polar residues" evidence="6">
    <location>
        <begin position="327"/>
        <end position="342"/>
    </location>
</feature>
<keyword evidence="3 5" id="KW-0807">Transducer</keyword>
<feature type="region of interest" description="Disordered" evidence="6">
    <location>
        <begin position="319"/>
        <end position="342"/>
    </location>
</feature>
<feature type="domain" description="Methyl-accepting transducer" evidence="8">
    <location>
        <begin position="318"/>
        <end position="547"/>
    </location>
</feature>
<dbReference type="GO" id="GO:0004888">
    <property type="term" value="F:transmembrane signaling receptor activity"/>
    <property type="evidence" value="ECO:0007669"/>
    <property type="project" value="InterPro"/>
</dbReference>
<dbReference type="PROSITE" id="PS50111">
    <property type="entry name" value="CHEMOTAXIS_TRANSDUC_2"/>
    <property type="match status" value="1"/>
</dbReference>
<dbReference type="GO" id="GO:0005886">
    <property type="term" value="C:plasma membrane"/>
    <property type="evidence" value="ECO:0007669"/>
    <property type="project" value="UniProtKB-SubCell"/>
</dbReference>
<dbReference type="RefSeq" id="WP_114100774.1">
    <property type="nucleotide sequence ID" value="NZ_JPWF01000001.1"/>
</dbReference>
<keyword evidence="7" id="KW-0472">Membrane</keyword>
<organism evidence="11 12">
    <name type="scientific">Thalassospira profundimaris</name>
    <dbReference type="NCBI Taxonomy" id="502049"/>
    <lineage>
        <taxon>Bacteria</taxon>
        <taxon>Pseudomonadati</taxon>
        <taxon>Pseudomonadota</taxon>
        <taxon>Alphaproteobacteria</taxon>
        <taxon>Rhodospirillales</taxon>
        <taxon>Thalassospiraceae</taxon>
        <taxon>Thalassospira</taxon>
    </lineage>
</organism>
<evidence type="ECO:0000256" key="7">
    <source>
        <dbReference type="SAM" id="Phobius"/>
    </source>
</evidence>
<name>A0A367WGY7_9PROT</name>
<evidence type="ECO:0000313" key="12">
    <source>
        <dbReference type="Proteomes" id="UP000253226"/>
    </source>
</evidence>
<dbReference type="GO" id="GO:0007165">
    <property type="term" value="P:signal transduction"/>
    <property type="evidence" value="ECO:0007669"/>
    <property type="project" value="UniProtKB-KW"/>
</dbReference>
<dbReference type="InterPro" id="IPR033462">
    <property type="entry name" value="Cache_3-Cache_2"/>
</dbReference>
<sequence length="567" mass="59546">MSKSLVLKVALAAVLILMSGIILLGVLIMQRVDQKVSADSVTSQKLNLRVAAMLLQDANPDFKMTISKDGETSKLVMSEIPDLSSHELIDRIGKATGETATVFAYVPEEKDFVRVSTNIIKPDGQRAVGTMLGKGSAAYEPIMAGKTFRGEALILGTEYITQYSPIMTPGGDVLGILYVGIKKEEVVAVSDEIALRIGIVGLIVALAAAGLLFLLLRWQLGPLAVLSQTISRFVDRDFSQNVSFTDRKDEIGSIANGLVRWRETAEKIKEAEQARLAAEKSAEEGRMEQRNRLAVELEQSIGRIVTSVREATGGMMKSTAHMRESANHSVSQSRKVSDAANNSARSVQTVAAATEELSASISAIGGQVHESTAIAETAVGEASRANEMVGGLAEAAERIGEVVSLINDIAAQTNLLALNATIEAARAGEAGKGFAVVAQEVKNLANQTAKATDDIAQQVGAIQDETKVTVEAIEKVTLTISSISEIANGISSAVSEQNSAVNEIANSATSASAGSSEVVANIDEIHQAATSSGAAAGELDTNVAALAKQIDTLQGTVSDFLSQLRAG</sequence>
<keyword evidence="2" id="KW-0997">Cell inner membrane</keyword>
<dbReference type="SUPFAM" id="SSF103190">
    <property type="entry name" value="Sensory domain-like"/>
    <property type="match status" value="1"/>
</dbReference>
<dbReference type="AlphaFoldDB" id="A0A367WGY7"/>
<feature type="domain" description="HAMP" evidence="10">
    <location>
        <begin position="217"/>
        <end position="270"/>
    </location>
</feature>
<evidence type="ECO:0000256" key="4">
    <source>
        <dbReference type="ARBA" id="ARBA00029447"/>
    </source>
</evidence>
<protein>
    <submittedName>
        <fullName evidence="11">Chemotaxis protein</fullName>
    </submittedName>
</protein>
<evidence type="ECO:0000259" key="10">
    <source>
        <dbReference type="PROSITE" id="PS50885"/>
    </source>
</evidence>
<evidence type="ECO:0000256" key="1">
    <source>
        <dbReference type="ARBA" id="ARBA00004429"/>
    </source>
</evidence>
<evidence type="ECO:0000259" key="9">
    <source>
        <dbReference type="PROSITE" id="PS50192"/>
    </source>
</evidence>
<dbReference type="InterPro" id="IPR003660">
    <property type="entry name" value="HAMP_dom"/>
</dbReference>
<dbReference type="SMART" id="SM00283">
    <property type="entry name" value="MA"/>
    <property type="match status" value="1"/>
</dbReference>
<gene>
    <name evidence="11" type="ORF">TH19_01955</name>
</gene>
<comment type="subcellular location">
    <subcellularLocation>
        <location evidence="1">Cell inner membrane</location>
        <topology evidence="1">Multi-pass membrane protein</topology>
    </subcellularLocation>
</comment>
<dbReference type="Pfam" id="PF00672">
    <property type="entry name" value="HAMP"/>
    <property type="match status" value="1"/>
</dbReference>